<evidence type="ECO:0000256" key="4">
    <source>
        <dbReference type="ARBA" id="ARBA00022801"/>
    </source>
</evidence>
<evidence type="ECO:0000256" key="7">
    <source>
        <dbReference type="SAM" id="MobiDB-lite"/>
    </source>
</evidence>
<evidence type="ECO:0000256" key="6">
    <source>
        <dbReference type="RuleBase" id="RU003476"/>
    </source>
</evidence>
<proteinExistence type="inferred from homology"/>
<dbReference type="PRINTS" id="PR00502">
    <property type="entry name" value="NUDIXFAMILY"/>
</dbReference>
<dbReference type="InterPro" id="IPR020476">
    <property type="entry name" value="Nudix_hydrolase"/>
</dbReference>
<dbReference type="GO" id="GO:0000166">
    <property type="term" value="F:nucleotide binding"/>
    <property type="evidence" value="ECO:0007669"/>
    <property type="project" value="UniProtKB-KW"/>
</dbReference>
<comment type="caution">
    <text evidence="9">The sequence shown here is derived from an EMBL/GenBank/DDBJ whole genome shotgun (WGS) entry which is preliminary data.</text>
</comment>
<dbReference type="GO" id="GO:0004081">
    <property type="term" value="F:bis(5'-nucleosyl)-tetraphosphatase (asymmetrical) activity"/>
    <property type="evidence" value="ECO:0007669"/>
    <property type="project" value="TreeGrafter"/>
</dbReference>
<dbReference type="CDD" id="cd03428">
    <property type="entry name" value="NUDIX_Ap4A_Nudt2"/>
    <property type="match status" value="1"/>
</dbReference>
<sequence>MAKEFSAGAVVYITIRNKRHYLLLRYPPSPRTNRAYWDLPKGHIEEGEKEADTIKREVREETGLKHLRFIPGFREEIVYYFRADGKTVRKRVTFYLAESKHRHVRTSHEHIGYVWIPYEEGLEHLKWANAKTLLKKANNLLSKKGGRSRQENPKRRNKNV</sequence>
<dbReference type="InterPro" id="IPR015797">
    <property type="entry name" value="NUDIX_hydrolase-like_dom_sf"/>
</dbReference>
<evidence type="ECO:0000313" key="9">
    <source>
        <dbReference type="EMBL" id="HEB13429.1"/>
    </source>
</evidence>
<protein>
    <recommendedName>
        <fullName evidence="2">Bis(5'-nucleosyl)-tetraphosphatase [asymmetrical]</fullName>
    </recommendedName>
    <alternativeName>
        <fullName evidence="5">Diadenosine 5',5'''-P1,P4-tetraphosphate asymmetrical hydrolase</fullName>
    </alternativeName>
</protein>
<dbReference type="InterPro" id="IPR000086">
    <property type="entry name" value="NUDIX_hydrolase_dom"/>
</dbReference>
<dbReference type="Gene3D" id="3.90.79.10">
    <property type="entry name" value="Nucleoside Triphosphate Pyrophosphohydrolase"/>
    <property type="match status" value="1"/>
</dbReference>
<name>A0A7C1NPG1_UNCC3</name>
<dbReference type="EMBL" id="DRHL01000019">
    <property type="protein sequence ID" value="HEB13429.1"/>
    <property type="molecule type" value="Genomic_DNA"/>
</dbReference>
<dbReference type="PROSITE" id="PS00893">
    <property type="entry name" value="NUDIX_BOX"/>
    <property type="match status" value="1"/>
</dbReference>
<keyword evidence="4 6" id="KW-0378">Hydrolase</keyword>
<dbReference type="InterPro" id="IPR051325">
    <property type="entry name" value="Nudix_hydrolase_domain"/>
</dbReference>
<evidence type="ECO:0000256" key="2">
    <source>
        <dbReference type="ARBA" id="ARBA00018911"/>
    </source>
</evidence>
<dbReference type="PROSITE" id="PS51462">
    <property type="entry name" value="NUDIX"/>
    <property type="match status" value="1"/>
</dbReference>
<dbReference type="AlphaFoldDB" id="A0A7C1NPG1"/>
<feature type="domain" description="Nudix hydrolase" evidence="8">
    <location>
        <begin position="2"/>
        <end position="139"/>
    </location>
</feature>
<feature type="region of interest" description="Disordered" evidence="7">
    <location>
        <begin position="138"/>
        <end position="160"/>
    </location>
</feature>
<evidence type="ECO:0000256" key="1">
    <source>
        <dbReference type="ARBA" id="ARBA00005582"/>
    </source>
</evidence>
<gene>
    <name evidence="9" type="ORF">ENI13_00430</name>
</gene>
<reference evidence="9" key="1">
    <citation type="journal article" date="2020" name="mSystems">
        <title>Genome- and Community-Level Interaction Insights into Carbon Utilization and Element Cycling Functions of Hydrothermarchaeota in Hydrothermal Sediment.</title>
        <authorList>
            <person name="Zhou Z."/>
            <person name="Liu Y."/>
            <person name="Xu W."/>
            <person name="Pan J."/>
            <person name="Luo Z.H."/>
            <person name="Li M."/>
        </authorList>
    </citation>
    <scope>NUCLEOTIDE SEQUENCE [LARGE SCALE GENOMIC DNA]</scope>
    <source>
        <strain evidence="9">HyVt-369</strain>
    </source>
</reference>
<dbReference type="GO" id="GO:0006754">
    <property type="term" value="P:ATP biosynthetic process"/>
    <property type="evidence" value="ECO:0007669"/>
    <property type="project" value="TreeGrafter"/>
</dbReference>
<comment type="similarity">
    <text evidence="1 6">Belongs to the Nudix hydrolase family.</text>
</comment>
<dbReference type="InterPro" id="IPR020084">
    <property type="entry name" value="NUDIX_hydrolase_CS"/>
</dbReference>
<dbReference type="PANTHER" id="PTHR21340">
    <property type="entry name" value="DIADENOSINE 5,5-P1,P4-TETRAPHOSPHATE PYROPHOSPHOHYDROLASE MUTT"/>
    <property type="match status" value="1"/>
</dbReference>
<evidence type="ECO:0000256" key="3">
    <source>
        <dbReference type="ARBA" id="ARBA00022741"/>
    </source>
</evidence>
<accession>A0A7C1NPG1</accession>
<keyword evidence="3" id="KW-0547">Nucleotide-binding</keyword>
<dbReference type="GO" id="GO:0006167">
    <property type="term" value="P:AMP biosynthetic process"/>
    <property type="evidence" value="ECO:0007669"/>
    <property type="project" value="TreeGrafter"/>
</dbReference>
<dbReference type="Proteomes" id="UP000885695">
    <property type="component" value="Unassembled WGS sequence"/>
</dbReference>
<dbReference type="PANTHER" id="PTHR21340:SF0">
    <property type="entry name" value="BIS(5'-NUCLEOSYL)-TETRAPHOSPHATASE [ASYMMETRICAL]"/>
    <property type="match status" value="1"/>
</dbReference>
<dbReference type="Pfam" id="PF00293">
    <property type="entry name" value="NUDIX"/>
    <property type="match status" value="1"/>
</dbReference>
<dbReference type="InterPro" id="IPR003565">
    <property type="entry name" value="Tetra_PHTase"/>
</dbReference>
<evidence type="ECO:0000256" key="5">
    <source>
        <dbReference type="ARBA" id="ARBA00032644"/>
    </source>
</evidence>
<organism evidence="9">
    <name type="scientific">candidate division CPR3 bacterium</name>
    <dbReference type="NCBI Taxonomy" id="2268181"/>
    <lineage>
        <taxon>Bacteria</taxon>
        <taxon>Bacteria division CPR3</taxon>
    </lineage>
</organism>
<evidence type="ECO:0000259" key="8">
    <source>
        <dbReference type="PROSITE" id="PS51462"/>
    </source>
</evidence>
<dbReference type="SUPFAM" id="SSF55811">
    <property type="entry name" value="Nudix"/>
    <property type="match status" value="1"/>
</dbReference>